<keyword evidence="3" id="KW-1185">Reference proteome</keyword>
<evidence type="ECO:0000313" key="3">
    <source>
        <dbReference type="Proteomes" id="UP000719412"/>
    </source>
</evidence>
<reference evidence="2" key="1">
    <citation type="journal article" date="2020" name="J Insects Food Feed">
        <title>The yellow mealworm (Tenebrio molitor) genome: a resource for the emerging insects as food and feed industry.</title>
        <authorList>
            <person name="Eriksson T."/>
            <person name="Andere A."/>
            <person name="Kelstrup H."/>
            <person name="Emery V."/>
            <person name="Picard C."/>
        </authorList>
    </citation>
    <scope>NUCLEOTIDE SEQUENCE</scope>
    <source>
        <strain evidence="2">Stoneville</strain>
        <tissue evidence="2">Whole head</tissue>
    </source>
</reference>
<evidence type="ECO:0000256" key="1">
    <source>
        <dbReference type="SAM" id="MobiDB-lite"/>
    </source>
</evidence>
<feature type="region of interest" description="Disordered" evidence="1">
    <location>
        <begin position="158"/>
        <end position="197"/>
    </location>
</feature>
<dbReference type="PANTHER" id="PTHR24559:SF444">
    <property type="entry name" value="REVERSE TRANSCRIPTASE DOMAIN-CONTAINING PROTEIN"/>
    <property type="match status" value="1"/>
</dbReference>
<dbReference type="SUPFAM" id="SSF56672">
    <property type="entry name" value="DNA/RNA polymerases"/>
    <property type="match status" value="1"/>
</dbReference>
<dbReference type="AlphaFoldDB" id="A0A8J6HTV5"/>
<protein>
    <recommendedName>
        <fullName evidence="4">Transposon Ty3-I Gag-Pol polyprotein</fullName>
    </recommendedName>
</protein>
<organism evidence="2 3">
    <name type="scientific">Tenebrio molitor</name>
    <name type="common">Yellow mealworm beetle</name>
    <dbReference type="NCBI Taxonomy" id="7067"/>
    <lineage>
        <taxon>Eukaryota</taxon>
        <taxon>Metazoa</taxon>
        <taxon>Ecdysozoa</taxon>
        <taxon>Arthropoda</taxon>
        <taxon>Hexapoda</taxon>
        <taxon>Insecta</taxon>
        <taxon>Pterygota</taxon>
        <taxon>Neoptera</taxon>
        <taxon>Endopterygota</taxon>
        <taxon>Coleoptera</taxon>
        <taxon>Polyphaga</taxon>
        <taxon>Cucujiformia</taxon>
        <taxon>Tenebrionidae</taxon>
        <taxon>Tenebrio</taxon>
    </lineage>
</organism>
<sequence>MDVTVKKNDNVARGKPYREGTFRVEVNDDPIELSEINSKLSSYKLLELKRLLRQLGCTNVLEMDLHLTDVEPVFYRPYCMSFGECGEIERIVQELKEADIIEETDSPLASPVLLVRKKSGEFWMCVDYRKLNNETVEQHYPLPHIDDQLDRLRGSVINEPSTSRGPTGFNILPNDIHPLPKMGQEQRSSKSRKSGSI</sequence>
<dbReference type="InterPro" id="IPR053134">
    <property type="entry name" value="RNA-dir_DNA_polymerase"/>
</dbReference>
<dbReference type="InterPro" id="IPR043502">
    <property type="entry name" value="DNA/RNA_pol_sf"/>
</dbReference>
<dbReference type="PANTHER" id="PTHR24559">
    <property type="entry name" value="TRANSPOSON TY3-I GAG-POL POLYPROTEIN"/>
    <property type="match status" value="1"/>
</dbReference>
<dbReference type="Proteomes" id="UP000719412">
    <property type="component" value="Unassembled WGS sequence"/>
</dbReference>
<reference evidence="2" key="2">
    <citation type="submission" date="2021-08" db="EMBL/GenBank/DDBJ databases">
        <authorList>
            <person name="Eriksson T."/>
        </authorList>
    </citation>
    <scope>NUCLEOTIDE SEQUENCE</scope>
    <source>
        <strain evidence="2">Stoneville</strain>
        <tissue evidence="2">Whole head</tissue>
    </source>
</reference>
<dbReference type="GO" id="GO:0071897">
    <property type="term" value="P:DNA biosynthetic process"/>
    <property type="evidence" value="ECO:0007669"/>
    <property type="project" value="UniProtKB-ARBA"/>
</dbReference>
<gene>
    <name evidence="2" type="ORF">GEV33_001015</name>
</gene>
<dbReference type="Gene3D" id="3.10.10.10">
    <property type="entry name" value="HIV Type 1 Reverse Transcriptase, subunit A, domain 1"/>
    <property type="match status" value="1"/>
</dbReference>
<name>A0A8J6HTV5_TENMO</name>
<accession>A0A8J6HTV5</accession>
<evidence type="ECO:0008006" key="4">
    <source>
        <dbReference type="Google" id="ProtNLM"/>
    </source>
</evidence>
<dbReference type="EMBL" id="JABDTM020006215">
    <property type="protein sequence ID" value="KAH0821776.1"/>
    <property type="molecule type" value="Genomic_DNA"/>
</dbReference>
<evidence type="ECO:0000313" key="2">
    <source>
        <dbReference type="EMBL" id="KAH0821776.1"/>
    </source>
</evidence>
<proteinExistence type="predicted"/>
<comment type="caution">
    <text evidence="2">The sequence shown here is derived from an EMBL/GenBank/DDBJ whole genome shotgun (WGS) entry which is preliminary data.</text>
</comment>